<proteinExistence type="predicted"/>
<dbReference type="RefSeq" id="WP_157522267.1">
    <property type="nucleotide sequence ID" value="NZ_CP066775.1"/>
</dbReference>
<keyword evidence="2" id="KW-1185">Reference proteome</keyword>
<evidence type="ECO:0000313" key="2">
    <source>
        <dbReference type="Proteomes" id="UP000429232"/>
    </source>
</evidence>
<name>A0A6I4HTT2_9SPHI</name>
<dbReference type="EMBL" id="CP066775">
    <property type="protein sequence ID" value="QQL50382.1"/>
    <property type="molecule type" value="Genomic_DNA"/>
</dbReference>
<protein>
    <recommendedName>
        <fullName evidence="3">LTXXQ motif family protein</fullName>
    </recommendedName>
</protein>
<evidence type="ECO:0008006" key="3">
    <source>
        <dbReference type="Google" id="ProtNLM"/>
    </source>
</evidence>
<gene>
    <name evidence="1" type="ORF">GO620_002690</name>
</gene>
<organism evidence="1 2">
    <name type="scientific">Mucilaginibacter ginkgonis</name>
    <dbReference type="NCBI Taxonomy" id="2682091"/>
    <lineage>
        <taxon>Bacteria</taxon>
        <taxon>Pseudomonadati</taxon>
        <taxon>Bacteroidota</taxon>
        <taxon>Sphingobacteriia</taxon>
        <taxon>Sphingobacteriales</taxon>
        <taxon>Sphingobacteriaceae</taxon>
        <taxon>Mucilaginibacter</taxon>
    </lineage>
</organism>
<dbReference type="KEGG" id="mgik:GO620_002690"/>
<sequence length="129" mass="14361">MKKAFLIITLIAGFGAATFAQDKAKTPEQRADHLTKALQKRLNLTADQAGKVHTIMFERATRVDSLKLNGAGGDKKMNRMVRRDIKYTTDQKLTAVLNADQLKAFKDWKATHKNKHGNKPAAQTDVKQG</sequence>
<dbReference type="AlphaFoldDB" id="A0A6I4HTT2"/>
<reference evidence="1 2" key="1">
    <citation type="submission" date="2020-12" db="EMBL/GenBank/DDBJ databases">
        <title>HMF7856_wgs.fasta genome submission.</title>
        <authorList>
            <person name="Kang H."/>
            <person name="Kim H."/>
            <person name="Joh K."/>
        </authorList>
    </citation>
    <scope>NUCLEOTIDE SEQUENCE [LARGE SCALE GENOMIC DNA]</scope>
    <source>
        <strain evidence="1 2">HMF7856</strain>
    </source>
</reference>
<accession>A0A6I4HTT2</accession>
<dbReference type="Proteomes" id="UP000429232">
    <property type="component" value="Chromosome"/>
</dbReference>
<evidence type="ECO:0000313" key="1">
    <source>
        <dbReference type="EMBL" id="QQL50382.1"/>
    </source>
</evidence>